<dbReference type="AlphaFoldDB" id="A0A1H4F526"/>
<evidence type="ECO:0000256" key="1">
    <source>
        <dbReference type="SAM" id="Phobius"/>
    </source>
</evidence>
<name>A0A1H4F526_9BACT</name>
<feature type="transmembrane region" description="Helical" evidence="1">
    <location>
        <begin position="7"/>
        <end position="28"/>
    </location>
</feature>
<reference evidence="3" key="1">
    <citation type="submission" date="2016-10" db="EMBL/GenBank/DDBJ databases">
        <authorList>
            <person name="Varghese N."/>
            <person name="Submissions S."/>
        </authorList>
    </citation>
    <scope>NUCLEOTIDE SEQUENCE [LARGE SCALE GENOMIC DNA]</scope>
    <source>
        <strain evidence="3">DSM 23920</strain>
    </source>
</reference>
<proteinExistence type="predicted"/>
<accession>A0A1H4F526</accession>
<organism evidence="2 3">
    <name type="scientific">Chitinophaga terrae</name>
    <name type="common">ex Kim and Jung 2007</name>
    <dbReference type="NCBI Taxonomy" id="408074"/>
    <lineage>
        <taxon>Bacteria</taxon>
        <taxon>Pseudomonadati</taxon>
        <taxon>Bacteroidota</taxon>
        <taxon>Chitinophagia</taxon>
        <taxon>Chitinophagales</taxon>
        <taxon>Chitinophagaceae</taxon>
        <taxon>Chitinophaga</taxon>
    </lineage>
</organism>
<feature type="transmembrane region" description="Helical" evidence="1">
    <location>
        <begin position="205"/>
        <end position="223"/>
    </location>
</feature>
<keyword evidence="1" id="KW-0472">Membrane</keyword>
<keyword evidence="1" id="KW-1133">Transmembrane helix</keyword>
<feature type="transmembrane region" description="Helical" evidence="1">
    <location>
        <begin position="169"/>
        <end position="189"/>
    </location>
</feature>
<keyword evidence="1" id="KW-0812">Transmembrane</keyword>
<dbReference type="EMBL" id="FNRL01000022">
    <property type="protein sequence ID" value="SEA92311.1"/>
    <property type="molecule type" value="Genomic_DNA"/>
</dbReference>
<feature type="transmembrane region" description="Helical" evidence="1">
    <location>
        <begin position="40"/>
        <end position="61"/>
    </location>
</feature>
<evidence type="ECO:0000313" key="3">
    <source>
        <dbReference type="Proteomes" id="UP000199656"/>
    </source>
</evidence>
<dbReference type="STRING" id="408074.SAMN05660909_04173"/>
<protein>
    <submittedName>
        <fullName evidence="2">Uncharacterized protein</fullName>
    </submittedName>
</protein>
<evidence type="ECO:0000313" key="2">
    <source>
        <dbReference type="EMBL" id="SEA92311.1"/>
    </source>
</evidence>
<keyword evidence="3" id="KW-1185">Reference proteome</keyword>
<dbReference type="OrthoDB" id="662998at2"/>
<gene>
    <name evidence="2" type="ORF">SAMN05660909_04173</name>
</gene>
<dbReference type="Proteomes" id="UP000199656">
    <property type="component" value="Unassembled WGS sequence"/>
</dbReference>
<sequence>MKGFWRYFWILYALFFAIPFPMFIYYMTGYRNGEAGTNPWLALIFLATAIVLWLVLLTGWFRKWVLFTFSMQRNIRRLLKDGIVKEARIVKSRELISASREFTTREIVCNLRNFSGTEITQTLVINDSQPALHRYEEGKTIRLRIDEKLKAVPYVIPDGVQVSINKGRIVLLSFVWLLVVIAVAGYFIYSYQLENNGTGWRFLKFYHPLVLVPLILIFTGFGFRKLLQMLGNTPEKDLQFKYYGLRTDAEIISASQTGAYINEQPQIRFELRYRDNLGASQTATLKKIVPLIDLGSVKQSTVPIFYLKDKPGQVIFASDIEG</sequence>
<dbReference type="RefSeq" id="WP_089763834.1">
    <property type="nucleotide sequence ID" value="NZ_BKAT01000036.1"/>
</dbReference>